<reference evidence="2" key="1">
    <citation type="submission" date="2013-11" db="EMBL/GenBank/DDBJ databases">
        <title>Genome sequence of the fusiform rust pathogen reveals effectors for host alternation and coevolution with pine.</title>
        <authorList>
            <consortium name="DOE Joint Genome Institute"/>
            <person name="Smith K."/>
            <person name="Pendleton A."/>
            <person name="Kubisiak T."/>
            <person name="Anderson C."/>
            <person name="Salamov A."/>
            <person name="Aerts A."/>
            <person name="Riley R."/>
            <person name="Clum A."/>
            <person name="Lindquist E."/>
            <person name="Ence D."/>
            <person name="Campbell M."/>
            <person name="Kronenberg Z."/>
            <person name="Feau N."/>
            <person name="Dhillon B."/>
            <person name="Hamelin R."/>
            <person name="Burleigh J."/>
            <person name="Smith J."/>
            <person name="Yandell M."/>
            <person name="Nelson C."/>
            <person name="Grigoriev I."/>
            <person name="Davis J."/>
        </authorList>
    </citation>
    <scope>NUCLEOTIDE SEQUENCE</scope>
    <source>
        <strain evidence="2">G11</strain>
    </source>
</reference>
<dbReference type="AlphaFoldDB" id="A0A9P6NWE9"/>
<sequence>MITLELKIGYFKKHFEFVICISLTQNTPSAYVKIIFCKSPTFFFFFFFFFFFGDSCF</sequence>
<name>A0A9P6NWE9_9BASI</name>
<protein>
    <submittedName>
        <fullName evidence="2">Uncharacterized protein</fullName>
    </submittedName>
</protein>
<dbReference type="Proteomes" id="UP000886653">
    <property type="component" value="Unassembled WGS sequence"/>
</dbReference>
<evidence type="ECO:0000256" key="1">
    <source>
        <dbReference type="SAM" id="Phobius"/>
    </source>
</evidence>
<evidence type="ECO:0000313" key="3">
    <source>
        <dbReference type="Proteomes" id="UP000886653"/>
    </source>
</evidence>
<keyword evidence="1" id="KW-1133">Transmembrane helix</keyword>
<keyword evidence="1" id="KW-0812">Transmembrane</keyword>
<dbReference type="EMBL" id="MU167218">
    <property type="protein sequence ID" value="KAG0150650.1"/>
    <property type="molecule type" value="Genomic_DNA"/>
</dbReference>
<comment type="caution">
    <text evidence="2">The sequence shown here is derived from an EMBL/GenBank/DDBJ whole genome shotgun (WGS) entry which is preliminary data.</text>
</comment>
<proteinExistence type="predicted"/>
<keyword evidence="1" id="KW-0472">Membrane</keyword>
<keyword evidence="3" id="KW-1185">Reference proteome</keyword>
<evidence type="ECO:0000313" key="2">
    <source>
        <dbReference type="EMBL" id="KAG0150650.1"/>
    </source>
</evidence>
<gene>
    <name evidence="2" type="ORF">CROQUDRAFT_180554</name>
</gene>
<organism evidence="2 3">
    <name type="scientific">Cronartium quercuum f. sp. fusiforme G11</name>
    <dbReference type="NCBI Taxonomy" id="708437"/>
    <lineage>
        <taxon>Eukaryota</taxon>
        <taxon>Fungi</taxon>
        <taxon>Dikarya</taxon>
        <taxon>Basidiomycota</taxon>
        <taxon>Pucciniomycotina</taxon>
        <taxon>Pucciniomycetes</taxon>
        <taxon>Pucciniales</taxon>
        <taxon>Coleosporiaceae</taxon>
        <taxon>Cronartium</taxon>
    </lineage>
</organism>
<feature type="transmembrane region" description="Helical" evidence="1">
    <location>
        <begin position="31"/>
        <end position="52"/>
    </location>
</feature>
<accession>A0A9P6NWE9</accession>